<proteinExistence type="predicted"/>
<comment type="caution">
    <text evidence="2">The sequence shown here is derived from an EMBL/GenBank/DDBJ whole genome shotgun (WGS) entry which is preliminary data.</text>
</comment>
<dbReference type="Gene3D" id="3.90.1720.10">
    <property type="entry name" value="endopeptidase domain like (from Nostoc punctiforme)"/>
    <property type="match status" value="1"/>
</dbReference>
<keyword evidence="3" id="KW-1185">Reference proteome</keyword>
<accession>A0ABY6UFS1</accession>
<evidence type="ECO:0000313" key="3">
    <source>
        <dbReference type="Proteomes" id="UP000766486"/>
    </source>
</evidence>
<sequence length="232" mass="26884">MPRMYYRAVFIEYQPSEVPQKALPQDEHVNEDDEQDDSEDIYDDEDELSSSGGNSWYKSAKAGLSYAGQRIRPFQHARLVVTDPGQHQNGEPLDASSKGYIFDRNWAKSFQNSERMTLRNQDRKYTGLQLGYWSWYCGYTTLNLTEINQRVNDKIEAAQEAGEQYNLFTNNCEDFARSMAIEICQNEHIYRPEDAYKASRVSDPGVMLLVDSTHERNPTISEAMQQLKHKEE</sequence>
<organism evidence="2 3">
    <name type="scientific">Bionectria ochroleuca</name>
    <name type="common">Gliocladium roseum</name>
    <dbReference type="NCBI Taxonomy" id="29856"/>
    <lineage>
        <taxon>Eukaryota</taxon>
        <taxon>Fungi</taxon>
        <taxon>Dikarya</taxon>
        <taxon>Ascomycota</taxon>
        <taxon>Pezizomycotina</taxon>
        <taxon>Sordariomycetes</taxon>
        <taxon>Hypocreomycetidae</taxon>
        <taxon>Hypocreales</taxon>
        <taxon>Bionectriaceae</taxon>
        <taxon>Clonostachys</taxon>
    </lineage>
</organism>
<feature type="compositionally biased region" description="Acidic residues" evidence="1">
    <location>
        <begin position="29"/>
        <end position="48"/>
    </location>
</feature>
<name>A0ABY6UFS1_BIOOC</name>
<evidence type="ECO:0000256" key="1">
    <source>
        <dbReference type="SAM" id="MobiDB-lite"/>
    </source>
</evidence>
<protein>
    <recommendedName>
        <fullName evidence="4">PPPDE domain-containing protein</fullName>
    </recommendedName>
</protein>
<dbReference type="Proteomes" id="UP000766486">
    <property type="component" value="Unassembled WGS sequence"/>
</dbReference>
<gene>
    <name evidence="2" type="ORF">CLO192961_LOCUS259030</name>
</gene>
<evidence type="ECO:0000313" key="2">
    <source>
        <dbReference type="EMBL" id="VUC29475.1"/>
    </source>
</evidence>
<evidence type="ECO:0008006" key="4">
    <source>
        <dbReference type="Google" id="ProtNLM"/>
    </source>
</evidence>
<reference evidence="2 3" key="1">
    <citation type="submission" date="2019-06" db="EMBL/GenBank/DDBJ databases">
        <authorList>
            <person name="Broberg M."/>
        </authorList>
    </citation>
    <scope>NUCLEOTIDE SEQUENCE [LARGE SCALE GENOMIC DNA]</scope>
</reference>
<dbReference type="EMBL" id="CABFNS010000800">
    <property type="protein sequence ID" value="VUC29475.1"/>
    <property type="molecule type" value="Genomic_DNA"/>
</dbReference>
<feature type="region of interest" description="Disordered" evidence="1">
    <location>
        <begin position="16"/>
        <end position="54"/>
    </location>
</feature>